<evidence type="ECO:0000313" key="6">
    <source>
        <dbReference type="Proteomes" id="UP001230220"/>
    </source>
</evidence>
<dbReference type="PROSITE" id="PS00211">
    <property type="entry name" value="ABC_TRANSPORTER_1"/>
    <property type="match status" value="1"/>
</dbReference>
<dbReference type="InterPro" id="IPR027417">
    <property type="entry name" value="P-loop_NTPase"/>
</dbReference>
<accession>A0ABU0E558</accession>
<feature type="domain" description="ABC transporter" evidence="4">
    <location>
        <begin position="4"/>
        <end position="230"/>
    </location>
</feature>
<dbReference type="CDD" id="cd03230">
    <property type="entry name" value="ABC_DR_subfamily_A"/>
    <property type="match status" value="1"/>
</dbReference>
<dbReference type="InterPro" id="IPR050763">
    <property type="entry name" value="ABC_transporter_ATP-binding"/>
</dbReference>
<dbReference type="EMBL" id="JAUSUR010000005">
    <property type="protein sequence ID" value="MDQ0362037.1"/>
    <property type="molecule type" value="Genomic_DNA"/>
</dbReference>
<dbReference type="InterPro" id="IPR003593">
    <property type="entry name" value="AAA+_ATPase"/>
</dbReference>
<dbReference type="PANTHER" id="PTHR42711:SF13">
    <property type="entry name" value="ABC TRANSPORTER, ATP-BINDING PROTEIN"/>
    <property type="match status" value="1"/>
</dbReference>
<dbReference type="Proteomes" id="UP001230220">
    <property type="component" value="Unassembled WGS sequence"/>
</dbReference>
<dbReference type="Pfam" id="PF00005">
    <property type="entry name" value="ABC_tran"/>
    <property type="match status" value="1"/>
</dbReference>
<reference evidence="5 6" key="1">
    <citation type="submission" date="2023-07" db="EMBL/GenBank/DDBJ databases">
        <title>Genomic Encyclopedia of Type Strains, Phase IV (KMG-IV): sequencing the most valuable type-strain genomes for metagenomic binning, comparative biology and taxonomic classification.</title>
        <authorList>
            <person name="Goeker M."/>
        </authorList>
    </citation>
    <scope>NUCLEOTIDE SEQUENCE [LARGE SCALE GENOMIC DNA]</scope>
    <source>
        <strain evidence="5 6">DSM 16784</strain>
    </source>
</reference>
<dbReference type="InterPro" id="IPR017871">
    <property type="entry name" value="ABC_transporter-like_CS"/>
</dbReference>
<keyword evidence="1" id="KW-0813">Transport</keyword>
<name>A0ABU0E558_9FIRM</name>
<evidence type="ECO:0000256" key="3">
    <source>
        <dbReference type="ARBA" id="ARBA00022840"/>
    </source>
</evidence>
<dbReference type="Gene3D" id="3.40.50.300">
    <property type="entry name" value="P-loop containing nucleotide triphosphate hydrolases"/>
    <property type="match status" value="1"/>
</dbReference>
<sequence length="281" mass="31357">MSVINISNLYKSFGDKEVLKGIDFKVDEGEILGVLGPSGAGKTTLIEIMIGHLESDKGISKIFDVSSTQLKDDSYSKIGTVLDEAGLFDRLTCRQNLEIFRKIYSIDKDEVNTVLQKVGLYESSNVAVDKLSKGMKQRLVLGRAIMHKPKLLFLDEPTSGLDPSTSQLIHKLLLELKQKGTTILLVTHNMQEATDLCDKVAFLFDGKIIEYDTPTRICDKHNELNQISIVTNHDKEFKVPNNKESYSEILNALKDDEIKSIHSSEPNLGEVFISLTGKELI</sequence>
<dbReference type="PROSITE" id="PS50893">
    <property type="entry name" value="ABC_TRANSPORTER_2"/>
    <property type="match status" value="1"/>
</dbReference>
<keyword evidence="2" id="KW-0547">Nucleotide-binding</keyword>
<evidence type="ECO:0000256" key="1">
    <source>
        <dbReference type="ARBA" id="ARBA00022448"/>
    </source>
</evidence>
<comment type="caution">
    <text evidence="5">The sequence shown here is derived from an EMBL/GenBank/DDBJ whole genome shotgun (WGS) entry which is preliminary data.</text>
</comment>
<evidence type="ECO:0000259" key="4">
    <source>
        <dbReference type="PROSITE" id="PS50893"/>
    </source>
</evidence>
<evidence type="ECO:0000256" key="2">
    <source>
        <dbReference type="ARBA" id="ARBA00022741"/>
    </source>
</evidence>
<proteinExistence type="predicted"/>
<keyword evidence="6" id="KW-1185">Reference proteome</keyword>
<evidence type="ECO:0000313" key="5">
    <source>
        <dbReference type="EMBL" id="MDQ0362037.1"/>
    </source>
</evidence>
<dbReference type="GO" id="GO:0005524">
    <property type="term" value="F:ATP binding"/>
    <property type="evidence" value="ECO:0007669"/>
    <property type="project" value="UniProtKB-KW"/>
</dbReference>
<dbReference type="PANTHER" id="PTHR42711">
    <property type="entry name" value="ABC TRANSPORTER ATP-BINDING PROTEIN"/>
    <property type="match status" value="1"/>
</dbReference>
<gene>
    <name evidence="5" type="ORF">J2S15_002790</name>
</gene>
<dbReference type="SMART" id="SM00382">
    <property type="entry name" value="AAA"/>
    <property type="match status" value="1"/>
</dbReference>
<keyword evidence="3 5" id="KW-0067">ATP-binding</keyword>
<dbReference type="RefSeq" id="WP_307409284.1">
    <property type="nucleotide sequence ID" value="NZ_JAUSUR010000005.1"/>
</dbReference>
<dbReference type="SUPFAM" id="SSF52540">
    <property type="entry name" value="P-loop containing nucleoside triphosphate hydrolases"/>
    <property type="match status" value="1"/>
</dbReference>
<organism evidence="5 6">
    <name type="scientific">Breznakia pachnodae</name>
    <dbReference type="NCBI Taxonomy" id="265178"/>
    <lineage>
        <taxon>Bacteria</taxon>
        <taxon>Bacillati</taxon>
        <taxon>Bacillota</taxon>
        <taxon>Erysipelotrichia</taxon>
        <taxon>Erysipelotrichales</taxon>
        <taxon>Erysipelotrichaceae</taxon>
        <taxon>Breznakia</taxon>
    </lineage>
</organism>
<protein>
    <submittedName>
        <fullName evidence="5">ABC-2 type transport system ATP-binding protein</fullName>
    </submittedName>
</protein>
<dbReference type="InterPro" id="IPR003439">
    <property type="entry name" value="ABC_transporter-like_ATP-bd"/>
</dbReference>